<evidence type="ECO:0000256" key="6">
    <source>
        <dbReference type="ARBA" id="ARBA00022723"/>
    </source>
</evidence>
<dbReference type="PANTHER" id="PTHR43221">
    <property type="entry name" value="PROTEASE HTPX"/>
    <property type="match status" value="1"/>
</dbReference>
<name>A0A9X1Y6E0_9PROT</name>
<comment type="cofactor">
    <cofactor evidence="12">
        <name>Zn(2+)</name>
        <dbReference type="ChEBI" id="CHEBI:29105"/>
    </cofactor>
    <text evidence="12">Binds 1 zinc ion per subunit.</text>
</comment>
<evidence type="ECO:0000256" key="2">
    <source>
        <dbReference type="ARBA" id="ARBA00009779"/>
    </source>
</evidence>
<dbReference type="EMBL" id="JALPRX010000001">
    <property type="protein sequence ID" value="MCK8782852.1"/>
    <property type="molecule type" value="Genomic_DNA"/>
</dbReference>
<feature type="domain" description="Peptidase M48" evidence="14">
    <location>
        <begin position="66"/>
        <end position="279"/>
    </location>
</feature>
<dbReference type="GO" id="GO:0005886">
    <property type="term" value="C:plasma membrane"/>
    <property type="evidence" value="ECO:0007669"/>
    <property type="project" value="UniProtKB-SubCell"/>
</dbReference>
<evidence type="ECO:0000313" key="16">
    <source>
        <dbReference type="Proteomes" id="UP001139516"/>
    </source>
</evidence>
<dbReference type="GO" id="GO:0008270">
    <property type="term" value="F:zinc ion binding"/>
    <property type="evidence" value="ECO:0007669"/>
    <property type="project" value="UniProtKB-UniRule"/>
</dbReference>
<evidence type="ECO:0000256" key="9">
    <source>
        <dbReference type="ARBA" id="ARBA00022989"/>
    </source>
</evidence>
<dbReference type="InterPro" id="IPR001915">
    <property type="entry name" value="Peptidase_M48"/>
</dbReference>
<dbReference type="NCBIfam" id="NF002826">
    <property type="entry name" value="PRK03001.1"/>
    <property type="match status" value="1"/>
</dbReference>
<evidence type="ECO:0000313" key="15">
    <source>
        <dbReference type="EMBL" id="MCK8782852.1"/>
    </source>
</evidence>
<feature type="binding site" evidence="12">
    <location>
        <position position="131"/>
    </location>
    <ligand>
        <name>Zn(2+)</name>
        <dbReference type="ChEBI" id="CHEBI:29105"/>
        <note>catalytic</note>
    </ligand>
</feature>
<dbReference type="InterPro" id="IPR050083">
    <property type="entry name" value="HtpX_protease"/>
</dbReference>
<dbReference type="RefSeq" id="WP_248664969.1">
    <property type="nucleotide sequence ID" value="NZ_JALPRX010000001.1"/>
</dbReference>
<evidence type="ECO:0000259" key="14">
    <source>
        <dbReference type="Pfam" id="PF01435"/>
    </source>
</evidence>
<keyword evidence="9 12" id="KW-1133">Transmembrane helix</keyword>
<feature type="binding site" evidence="12">
    <location>
        <position position="204"/>
    </location>
    <ligand>
        <name>Zn(2+)</name>
        <dbReference type="ChEBI" id="CHEBI:29105"/>
        <note>catalytic</note>
    </ligand>
</feature>
<evidence type="ECO:0000256" key="12">
    <source>
        <dbReference type="HAMAP-Rule" id="MF_00188"/>
    </source>
</evidence>
<dbReference type="Proteomes" id="UP001139516">
    <property type="component" value="Unassembled WGS sequence"/>
</dbReference>
<evidence type="ECO:0000256" key="11">
    <source>
        <dbReference type="ARBA" id="ARBA00023136"/>
    </source>
</evidence>
<keyword evidence="4 12" id="KW-0645">Protease</keyword>
<keyword evidence="8 12" id="KW-0862">Zinc</keyword>
<dbReference type="Gene3D" id="3.30.2010.10">
    <property type="entry name" value="Metalloproteases ('zincins'), catalytic domain"/>
    <property type="match status" value="1"/>
</dbReference>
<keyword evidence="16" id="KW-1185">Reference proteome</keyword>
<evidence type="ECO:0000256" key="13">
    <source>
        <dbReference type="SAM" id="MobiDB-lite"/>
    </source>
</evidence>
<feature type="region of interest" description="Disordered" evidence="13">
    <location>
        <begin position="278"/>
        <end position="320"/>
    </location>
</feature>
<dbReference type="NCBIfam" id="NF002363">
    <property type="entry name" value="PRK01345.1"/>
    <property type="match status" value="1"/>
</dbReference>
<dbReference type="GO" id="GO:0004222">
    <property type="term" value="F:metalloendopeptidase activity"/>
    <property type="evidence" value="ECO:0007669"/>
    <property type="project" value="UniProtKB-UniRule"/>
</dbReference>
<organism evidence="15 16">
    <name type="scientific">Roseomonas acroporae</name>
    <dbReference type="NCBI Taxonomy" id="2937791"/>
    <lineage>
        <taxon>Bacteria</taxon>
        <taxon>Pseudomonadati</taxon>
        <taxon>Pseudomonadota</taxon>
        <taxon>Alphaproteobacteria</taxon>
        <taxon>Acetobacterales</taxon>
        <taxon>Roseomonadaceae</taxon>
        <taxon>Roseomonas</taxon>
    </lineage>
</organism>
<dbReference type="AlphaFoldDB" id="A0A9X1Y6E0"/>
<dbReference type="InterPro" id="IPR022919">
    <property type="entry name" value="Pept_M48_protease_HtpX"/>
</dbReference>
<comment type="caution">
    <text evidence="15">The sequence shown here is derived from an EMBL/GenBank/DDBJ whole genome shotgun (WGS) entry which is preliminary data.</text>
</comment>
<evidence type="ECO:0000256" key="5">
    <source>
        <dbReference type="ARBA" id="ARBA00022692"/>
    </source>
</evidence>
<dbReference type="CDD" id="cd07336">
    <property type="entry name" value="M48B_HtpX_like"/>
    <property type="match status" value="1"/>
</dbReference>
<dbReference type="PANTHER" id="PTHR43221:SF1">
    <property type="entry name" value="PROTEASE HTPX"/>
    <property type="match status" value="1"/>
</dbReference>
<feature type="compositionally biased region" description="Gly residues" evidence="13">
    <location>
        <begin position="310"/>
        <end position="320"/>
    </location>
</feature>
<feature type="transmembrane region" description="Helical" evidence="12">
    <location>
        <begin position="31"/>
        <end position="47"/>
    </location>
</feature>
<feature type="transmembrane region" description="Helical" evidence="12">
    <location>
        <begin position="176"/>
        <end position="195"/>
    </location>
</feature>
<accession>A0A9X1Y6E0</accession>
<reference evidence="15" key="1">
    <citation type="submission" date="2022-04" db="EMBL/GenBank/DDBJ databases">
        <title>Roseomonas acroporae sp. nov., isolated from coral Acropora digitifera.</title>
        <authorList>
            <person name="Sun H."/>
        </authorList>
    </citation>
    <scope>NUCLEOTIDE SEQUENCE</scope>
    <source>
        <strain evidence="15">NAR14</strain>
    </source>
</reference>
<evidence type="ECO:0000256" key="3">
    <source>
        <dbReference type="ARBA" id="ARBA00022475"/>
    </source>
</evidence>
<keyword evidence="3 12" id="KW-1003">Cell membrane</keyword>
<keyword evidence="5 12" id="KW-0812">Transmembrane</keyword>
<feature type="transmembrane region" description="Helical" evidence="12">
    <location>
        <begin position="142"/>
        <end position="164"/>
    </location>
</feature>
<proteinExistence type="inferred from homology"/>
<dbReference type="EC" id="3.4.24.-" evidence="12"/>
<evidence type="ECO:0000256" key="7">
    <source>
        <dbReference type="ARBA" id="ARBA00022801"/>
    </source>
</evidence>
<feature type="active site" evidence="12">
    <location>
        <position position="132"/>
    </location>
</feature>
<feature type="transmembrane region" description="Helical" evidence="12">
    <location>
        <begin position="7"/>
        <end position="25"/>
    </location>
</feature>
<comment type="similarity">
    <text evidence="2 12">Belongs to the peptidase M48B family.</text>
</comment>
<keyword evidence="7 12" id="KW-0378">Hydrolase</keyword>
<keyword evidence="11 12" id="KW-0472">Membrane</keyword>
<evidence type="ECO:0000256" key="10">
    <source>
        <dbReference type="ARBA" id="ARBA00023049"/>
    </source>
</evidence>
<evidence type="ECO:0000256" key="4">
    <source>
        <dbReference type="ARBA" id="ARBA00022670"/>
    </source>
</evidence>
<dbReference type="Pfam" id="PF01435">
    <property type="entry name" value="Peptidase_M48"/>
    <property type="match status" value="1"/>
</dbReference>
<keyword evidence="10 12" id="KW-0482">Metalloprotease</keyword>
<gene>
    <name evidence="12 15" type="primary">htpX</name>
    <name evidence="15" type="ORF">M0638_00470</name>
</gene>
<evidence type="ECO:0000256" key="1">
    <source>
        <dbReference type="ARBA" id="ARBA00004651"/>
    </source>
</evidence>
<evidence type="ECO:0000256" key="8">
    <source>
        <dbReference type="ARBA" id="ARBA00022833"/>
    </source>
</evidence>
<protein>
    <recommendedName>
        <fullName evidence="12">Protease HtpX homolog</fullName>
        <ecNumber evidence="12">3.4.24.-</ecNumber>
    </recommendedName>
</protein>
<dbReference type="HAMAP" id="MF_00188">
    <property type="entry name" value="Pept_M48_protease_HtpX"/>
    <property type="match status" value="1"/>
</dbReference>
<keyword evidence="6 12" id="KW-0479">Metal-binding</keyword>
<feature type="binding site" evidence="12">
    <location>
        <position position="135"/>
    </location>
    <ligand>
        <name>Zn(2+)</name>
        <dbReference type="ChEBI" id="CHEBI:29105"/>
        <note>catalytic</note>
    </ligand>
</feature>
<dbReference type="GO" id="GO:0006508">
    <property type="term" value="P:proteolysis"/>
    <property type="evidence" value="ECO:0007669"/>
    <property type="project" value="UniProtKB-KW"/>
</dbReference>
<comment type="subcellular location">
    <subcellularLocation>
        <location evidence="1 12">Cell membrane</location>
        <topology evidence="1 12">Multi-pass membrane protein</topology>
    </subcellularLocation>
</comment>
<sequence length="320" mass="33982">MNGYLRTAILLAGMTALFVGVGYLMGGRQGMVIAFLVACATNAWAYWNSDRVVLSMHNAEPISPESAPRLYHMVAALAQRAGLPMPALYVIHEDQPNAFATGRNPENAAVAVNTGLLDRMSEEEVAGVVAHELAHIRHRDTLIMTVTATLAGAIGMLAQFGFLFGGRDEDGRRSPFGPIGAILMIVLAPIAAMLVQTAISRSREYEADRLGGEICGNPLWLAGALGKLEQFKHGIVNPTAEAHPASAHMFIINPLSGLRFDNLFSTHPPTESRIAALRQQAQASGRGGGYGSGRPSYPATPSPGSPWGRAPGGPRRGPWG</sequence>